<evidence type="ECO:0000256" key="3">
    <source>
        <dbReference type="ARBA" id="ARBA00023125"/>
    </source>
</evidence>
<dbReference type="NCBIfam" id="NF040570">
    <property type="entry name" value="guided_TnpB"/>
    <property type="match status" value="1"/>
</dbReference>
<evidence type="ECO:0000256" key="4">
    <source>
        <dbReference type="ARBA" id="ARBA00023172"/>
    </source>
</evidence>
<proteinExistence type="inferred from homology"/>
<feature type="domain" description="Cas12f1-like TNB" evidence="6">
    <location>
        <begin position="215"/>
        <end position="282"/>
    </location>
</feature>
<dbReference type="RefSeq" id="WP_096527455.1">
    <property type="nucleotide sequence ID" value="NZ_AP014836.1"/>
</dbReference>
<evidence type="ECO:0000259" key="5">
    <source>
        <dbReference type="Pfam" id="PF01385"/>
    </source>
</evidence>
<name>A0A1Q2SPA2_9GAMM</name>
<dbReference type="OrthoDB" id="5759973at2"/>
<dbReference type="Pfam" id="PF01385">
    <property type="entry name" value="OrfB_IS605"/>
    <property type="match status" value="1"/>
</dbReference>
<dbReference type="Pfam" id="PF07282">
    <property type="entry name" value="Cas12f1-like_TNB"/>
    <property type="match status" value="1"/>
</dbReference>
<organism evidence="7 8">
    <name type="scientific">Candidatus Nitrosoglobus terrae</name>
    <dbReference type="NCBI Taxonomy" id="1630141"/>
    <lineage>
        <taxon>Bacteria</taxon>
        <taxon>Pseudomonadati</taxon>
        <taxon>Pseudomonadota</taxon>
        <taxon>Gammaproteobacteria</taxon>
        <taxon>Chromatiales</taxon>
        <taxon>Chromatiaceae</taxon>
        <taxon>Candidatus Nitrosoglobus</taxon>
    </lineage>
</organism>
<dbReference type="GO" id="GO:0006310">
    <property type="term" value="P:DNA recombination"/>
    <property type="evidence" value="ECO:0007669"/>
    <property type="project" value="UniProtKB-KW"/>
</dbReference>
<sequence>MYINVLWTQDEALKRFFSKQSKYPRFKKRHQVKSCCYTLDKRRGAKIFKPNDLPKLGKVKVVWSFQEIPVTPNSATVSCNSSGQWFISLQCDYIDVINPPETDKAIGLDFGLTPFIADSNGNRVKPRKFYFKYLRKLKSAQRDLSRKVKGSSNRAKNRIGVARIHQRIASKRGNFLHDLSTSIVRENQVTAIEDLNVRGIMANGKLARAVGDCDWSELRCQLTYKAQWYGRQLMTIGRFERSIGICPDCGSIGEKLLVNVREWECKECHAHHDRDSAAAKVILQKALTCLSACRQDRSGRQDTVRRTGIKACGLADKPEACLV</sequence>
<dbReference type="GO" id="GO:0032196">
    <property type="term" value="P:transposition"/>
    <property type="evidence" value="ECO:0007669"/>
    <property type="project" value="UniProtKB-KW"/>
</dbReference>
<reference evidence="7 8" key="1">
    <citation type="journal article" date="2017" name="ISME J.">
        <title>An acid-tolerant ammonia-oxidizing ?-proteobacterium from soil.</title>
        <authorList>
            <person name="Hayatsu M."/>
            <person name="Tago K."/>
            <person name="Uchiyama I."/>
            <person name="Toyoda A."/>
            <person name="Wang Y."/>
            <person name="Shimomura Y."/>
            <person name="Okubo T."/>
            <person name="Kurisu F."/>
            <person name="Hirono Y."/>
            <person name="Nonaka K."/>
            <person name="Akiyama H."/>
            <person name="Itoh T."/>
            <person name="Takami H."/>
        </authorList>
    </citation>
    <scope>NUCLEOTIDE SEQUENCE [LARGE SCALE GENOMIC DNA]</scope>
    <source>
        <strain evidence="7 8">TAO100</strain>
    </source>
</reference>
<evidence type="ECO:0000259" key="6">
    <source>
        <dbReference type="Pfam" id="PF07282"/>
    </source>
</evidence>
<keyword evidence="8" id="KW-1185">Reference proteome</keyword>
<protein>
    <submittedName>
        <fullName evidence="7">Transposase</fullName>
    </submittedName>
</protein>
<gene>
    <name evidence="7" type="ORF">TAO_1598</name>
</gene>
<keyword evidence="3" id="KW-0238">DNA-binding</keyword>
<dbReference type="KEGG" id="ntt:TAO_1598"/>
<evidence type="ECO:0000256" key="2">
    <source>
        <dbReference type="ARBA" id="ARBA00022578"/>
    </source>
</evidence>
<dbReference type="GO" id="GO:0003677">
    <property type="term" value="F:DNA binding"/>
    <property type="evidence" value="ECO:0007669"/>
    <property type="project" value="UniProtKB-KW"/>
</dbReference>
<comment type="similarity">
    <text evidence="1">In the C-terminal section; belongs to the transposase 35 family.</text>
</comment>
<evidence type="ECO:0000313" key="8">
    <source>
        <dbReference type="Proteomes" id="UP000243679"/>
    </source>
</evidence>
<keyword evidence="4" id="KW-0233">DNA recombination</keyword>
<dbReference type="InterPro" id="IPR010095">
    <property type="entry name" value="Cas12f1-like_TNB"/>
</dbReference>
<dbReference type="Proteomes" id="UP000243679">
    <property type="component" value="Chromosome"/>
</dbReference>
<accession>A0A1Q2SPA2</accession>
<dbReference type="InterPro" id="IPR001959">
    <property type="entry name" value="Transposase"/>
</dbReference>
<dbReference type="AlphaFoldDB" id="A0A1Q2SPA2"/>
<feature type="domain" description="Probable transposase IS891/IS1136/IS1341" evidence="5">
    <location>
        <begin position="95"/>
        <end position="201"/>
    </location>
</feature>
<evidence type="ECO:0000256" key="1">
    <source>
        <dbReference type="ARBA" id="ARBA00008761"/>
    </source>
</evidence>
<evidence type="ECO:0000313" key="7">
    <source>
        <dbReference type="EMBL" id="BAW80968.1"/>
    </source>
</evidence>
<dbReference type="EMBL" id="AP014836">
    <property type="protein sequence ID" value="BAW80968.1"/>
    <property type="molecule type" value="Genomic_DNA"/>
</dbReference>
<keyword evidence="2" id="KW-0815">Transposition</keyword>